<dbReference type="PATRIC" id="fig|1276257.3.peg.477"/>
<dbReference type="KEGG" id="ssab:SSABA_v1c04670"/>
<sequence>MKKDTYLSKKEWKIIDSKNVKRIKKESLSHFLDIQVNILDSLKAALKKDENNTFISEAVLKKEEEVARLKEDFIKFISNE</sequence>
<dbReference type="HOGENOM" id="CLU_2587984_0_0_14"/>
<reference evidence="1 2" key="1">
    <citation type="journal article" date="2014" name="Genome Biol. Evol.">
        <title>Molecular evolution of the substrate utilization strategies and putative virulence factors in mosquito-associated Spiroplasma species.</title>
        <authorList>
            <person name="Chang T.H."/>
            <person name="Lo W.S."/>
            <person name="Ku C."/>
            <person name="Chen L.L."/>
            <person name="Kuo C.H."/>
        </authorList>
    </citation>
    <scope>NUCLEOTIDE SEQUENCE [LARGE SCALE GENOMIC DNA]</scope>
    <source>
        <strain evidence="1">Ar-1343</strain>
    </source>
</reference>
<protein>
    <submittedName>
        <fullName evidence="1">Uncharacterized protein</fullName>
    </submittedName>
</protein>
<evidence type="ECO:0000313" key="2">
    <source>
        <dbReference type="Proteomes" id="UP000019265"/>
    </source>
</evidence>
<organism evidence="1 2">
    <name type="scientific">Spiroplasma sabaudiense Ar-1343</name>
    <dbReference type="NCBI Taxonomy" id="1276257"/>
    <lineage>
        <taxon>Bacteria</taxon>
        <taxon>Bacillati</taxon>
        <taxon>Mycoplasmatota</taxon>
        <taxon>Mollicutes</taxon>
        <taxon>Entomoplasmatales</taxon>
        <taxon>Spiroplasmataceae</taxon>
        <taxon>Spiroplasma</taxon>
    </lineage>
</organism>
<dbReference type="RefSeq" id="WP_025251015.1">
    <property type="nucleotide sequence ID" value="NZ_CP006934.1"/>
</dbReference>
<evidence type="ECO:0000313" key="1">
    <source>
        <dbReference type="EMBL" id="AHI53874.1"/>
    </source>
</evidence>
<dbReference type="Proteomes" id="UP000019265">
    <property type="component" value="Chromosome"/>
</dbReference>
<dbReference type="STRING" id="1276257.SSABA_v1c04670"/>
<keyword evidence="2" id="KW-1185">Reference proteome</keyword>
<name>W6AJH9_9MOLU</name>
<dbReference type="AlphaFoldDB" id="W6AJH9"/>
<accession>W6AJH9</accession>
<proteinExistence type="predicted"/>
<gene>
    <name evidence="1" type="ORF">SSABA_v1c04670</name>
</gene>
<dbReference type="EMBL" id="CP006934">
    <property type="protein sequence ID" value="AHI53874.1"/>
    <property type="molecule type" value="Genomic_DNA"/>
</dbReference>